<dbReference type="OrthoDB" id="86160at2"/>
<feature type="domain" description="HpcH/HpaI aldolase/citrate lyase" evidence="4">
    <location>
        <begin position="27"/>
        <end position="245"/>
    </location>
</feature>
<evidence type="ECO:0000259" key="4">
    <source>
        <dbReference type="Pfam" id="PF03328"/>
    </source>
</evidence>
<dbReference type="GO" id="GO:0046872">
    <property type="term" value="F:metal ion binding"/>
    <property type="evidence" value="ECO:0007669"/>
    <property type="project" value="UniProtKB-KW"/>
</dbReference>
<dbReference type="RefSeq" id="WP_133553967.1">
    <property type="nucleotide sequence ID" value="NZ_SNWM01000002.1"/>
</dbReference>
<dbReference type="SUPFAM" id="SSF51621">
    <property type="entry name" value="Phosphoenolpyruvate/pyruvate domain"/>
    <property type="match status" value="1"/>
</dbReference>
<accession>A0A4R6IKI2</accession>
<comment type="similarity">
    <text evidence="1">Belongs to the HpcH/HpaI aldolase family.</text>
</comment>
<gene>
    <name evidence="5" type="ORF">CLV32_1506</name>
</gene>
<evidence type="ECO:0000313" key="5">
    <source>
        <dbReference type="EMBL" id="TDO22531.1"/>
    </source>
</evidence>
<evidence type="ECO:0000256" key="2">
    <source>
        <dbReference type="ARBA" id="ARBA00022723"/>
    </source>
</evidence>
<keyword evidence="6" id="KW-1185">Reference proteome</keyword>
<dbReference type="InterPro" id="IPR050251">
    <property type="entry name" value="HpcH-HpaI_aldolase"/>
</dbReference>
<evidence type="ECO:0000313" key="6">
    <source>
        <dbReference type="Proteomes" id="UP000295499"/>
    </source>
</evidence>
<keyword evidence="3" id="KW-0456">Lyase</keyword>
<dbReference type="InterPro" id="IPR015813">
    <property type="entry name" value="Pyrv/PenolPyrv_kinase-like_dom"/>
</dbReference>
<name>A0A4R6IKI2_9SPHI</name>
<dbReference type="InterPro" id="IPR040442">
    <property type="entry name" value="Pyrv_kinase-like_dom_sf"/>
</dbReference>
<keyword evidence="2" id="KW-0479">Metal-binding</keyword>
<dbReference type="PANTHER" id="PTHR30502">
    <property type="entry name" value="2-KETO-3-DEOXY-L-RHAMNONATE ALDOLASE"/>
    <property type="match status" value="1"/>
</dbReference>
<reference evidence="5 6" key="1">
    <citation type="submission" date="2019-03" db="EMBL/GenBank/DDBJ databases">
        <title>Genomic Encyclopedia of Archaeal and Bacterial Type Strains, Phase II (KMG-II): from individual species to whole genera.</title>
        <authorList>
            <person name="Goeker M."/>
        </authorList>
    </citation>
    <scope>NUCLEOTIDE SEQUENCE [LARGE SCALE GENOMIC DNA]</scope>
    <source>
        <strain evidence="5 6">DSM 19034</strain>
    </source>
</reference>
<comment type="caution">
    <text evidence="5">The sequence shown here is derived from an EMBL/GenBank/DDBJ whole genome shotgun (WGS) entry which is preliminary data.</text>
</comment>
<dbReference type="GO" id="GO:0005737">
    <property type="term" value="C:cytoplasm"/>
    <property type="evidence" value="ECO:0007669"/>
    <property type="project" value="TreeGrafter"/>
</dbReference>
<evidence type="ECO:0000256" key="1">
    <source>
        <dbReference type="ARBA" id="ARBA00005568"/>
    </source>
</evidence>
<proteinExistence type="inferred from homology"/>
<dbReference type="PANTHER" id="PTHR30502:SF0">
    <property type="entry name" value="PHOSPHOENOLPYRUVATE CARBOXYLASE FAMILY PROTEIN"/>
    <property type="match status" value="1"/>
</dbReference>
<dbReference type="EMBL" id="SNWM01000002">
    <property type="protein sequence ID" value="TDO22531.1"/>
    <property type="molecule type" value="Genomic_DNA"/>
</dbReference>
<evidence type="ECO:0000256" key="3">
    <source>
        <dbReference type="ARBA" id="ARBA00023239"/>
    </source>
</evidence>
<dbReference type="Proteomes" id="UP000295499">
    <property type="component" value="Unassembled WGS sequence"/>
</dbReference>
<organism evidence="5 6">
    <name type="scientific">Pedobacter duraquae</name>
    <dbReference type="NCBI Taxonomy" id="425511"/>
    <lineage>
        <taxon>Bacteria</taxon>
        <taxon>Pseudomonadati</taxon>
        <taxon>Bacteroidota</taxon>
        <taxon>Sphingobacteriia</taxon>
        <taxon>Sphingobacteriales</taxon>
        <taxon>Sphingobacteriaceae</taxon>
        <taxon>Pedobacter</taxon>
    </lineage>
</organism>
<sequence length="259" mass="29336">MNLKISKVKQKLKNGEACFGTMLRILKSPQAVPMCASEGWDYVLLDTEHNDYDYETLGNFCALAKYEEMALFVRVPDKLYHQMAQMLDIGAEGLVLPQVKTREETERIIRSTKYAPLGKRGVSISSTVTLFRDYDIEIYTTWANEELMTVVQIESEEGMANLVDIVATPGVDAIMIGPADLSDDMGIPGQIHHPRMESAFREVIRQCDIYGVAPGIHLNNLDDVKKWRAEGMRFITYSYDTKFFKDASREALQSLRSFG</sequence>
<dbReference type="Gene3D" id="3.20.20.60">
    <property type="entry name" value="Phosphoenolpyruvate-binding domains"/>
    <property type="match status" value="1"/>
</dbReference>
<protein>
    <submittedName>
        <fullName evidence="5">4-hydroxy-2-oxoheptanedioate aldolase</fullName>
    </submittedName>
</protein>
<dbReference type="GO" id="GO:0016832">
    <property type="term" value="F:aldehyde-lyase activity"/>
    <property type="evidence" value="ECO:0007669"/>
    <property type="project" value="TreeGrafter"/>
</dbReference>
<dbReference type="AlphaFoldDB" id="A0A4R6IKI2"/>
<dbReference type="InterPro" id="IPR005000">
    <property type="entry name" value="Aldolase/citrate-lyase_domain"/>
</dbReference>
<dbReference type="Pfam" id="PF03328">
    <property type="entry name" value="HpcH_HpaI"/>
    <property type="match status" value="1"/>
</dbReference>